<name>A0A3D8R6E1_9HELO</name>
<evidence type="ECO:0000313" key="1">
    <source>
        <dbReference type="EMBL" id="RDW69615.1"/>
    </source>
</evidence>
<dbReference type="EMBL" id="PDLM01000009">
    <property type="protein sequence ID" value="RDW69615.1"/>
    <property type="molecule type" value="Genomic_DNA"/>
</dbReference>
<sequence length="75" mass="8328">MALDELNIAKPRIGIVAFIRSHGTSPPRSRALYAVELDKAGDQAQVHLETKTARSIREASLGHFAETKLRLEFVQ</sequence>
<comment type="caution">
    <text evidence="1">The sequence shown here is derived from an EMBL/GenBank/DDBJ whole genome shotgun (WGS) entry which is preliminary data.</text>
</comment>
<gene>
    <name evidence="1" type="ORF">BP6252_08635</name>
</gene>
<dbReference type="AlphaFoldDB" id="A0A3D8R6E1"/>
<evidence type="ECO:0000313" key="2">
    <source>
        <dbReference type="Proteomes" id="UP000256645"/>
    </source>
</evidence>
<keyword evidence="2" id="KW-1185">Reference proteome</keyword>
<reference evidence="1 2" key="1">
    <citation type="journal article" date="2018" name="IMA Fungus">
        <title>IMA Genome-F 9: Draft genome sequence of Annulohypoxylon stygium, Aspergillus mulundensis, Berkeleyomyces basicola (syn. Thielaviopsis basicola), Ceratocystis smalleyi, two Cercospora beticola strains, Coleophoma cylindrospora, Fusarium fracticaudum, Phialophora cf. hyalina, and Morchella septimelata.</title>
        <authorList>
            <person name="Wingfield B.D."/>
            <person name="Bills G.F."/>
            <person name="Dong Y."/>
            <person name="Huang W."/>
            <person name="Nel W.J."/>
            <person name="Swalarsk-Parry B.S."/>
            <person name="Vaghefi N."/>
            <person name="Wilken P.M."/>
            <person name="An Z."/>
            <person name="de Beer Z.W."/>
            <person name="De Vos L."/>
            <person name="Chen L."/>
            <person name="Duong T.A."/>
            <person name="Gao Y."/>
            <person name="Hammerbacher A."/>
            <person name="Kikkert J.R."/>
            <person name="Li Y."/>
            <person name="Li H."/>
            <person name="Li K."/>
            <person name="Li Q."/>
            <person name="Liu X."/>
            <person name="Ma X."/>
            <person name="Naidoo K."/>
            <person name="Pethybridge S.J."/>
            <person name="Sun J."/>
            <person name="Steenkamp E.T."/>
            <person name="van der Nest M.A."/>
            <person name="van Wyk S."/>
            <person name="Wingfield M.J."/>
            <person name="Xiong C."/>
            <person name="Yue Q."/>
            <person name="Zhang X."/>
        </authorList>
    </citation>
    <scope>NUCLEOTIDE SEQUENCE [LARGE SCALE GENOMIC DNA]</scope>
    <source>
        <strain evidence="1 2">BP6252</strain>
    </source>
</reference>
<dbReference type="Proteomes" id="UP000256645">
    <property type="component" value="Unassembled WGS sequence"/>
</dbReference>
<proteinExistence type="predicted"/>
<accession>A0A3D8R6E1</accession>
<organism evidence="1 2">
    <name type="scientific">Coleophoma cylindrospora</name>
    <dbReference type="NCBI Taxonomy" id="1849047"/>
    <lineage>
        <taxon>Eukaryota</taxon>
        <taxon>Fungi</taxon>
        <taxon>Dikarya</taxon>
        <taxon>Ascomycota</taxon>
        <taxon>Pezizomycotina</taxon>
        <taxon>Leotiomycetes</taxon>
        <taxon>Helotiales</taxon>
        <taxon>Dermateaceae</taxon>
        <taxon>Coleophoma</taxon>
    </lineage>
</organism>
<protein>
    <submittedName>
        <fullName evidence="1">Uncharacterized protein</fullName>
    </submittedName>
</protein>